<name>A0AAE8JYA3_XANVA</name>
<evidence type="ECO:0000313" key="4">
    <source>
        <dbReference type="Proteomes" id="UP000284283"/>
    </source>
</evidence>
<protein>
    <submittedName>
        <fullName evidence="3">Uncharacterized protein</fullName>
    </submittedName>
</protein>
<accession>A0AAE8JYA3</accession>
<evidence type="ECO:0000313" key="3">
    <source>
        <dbReference type="EMBL" id="RNL04411.1"/>
    </source>
</evidence>
<evidence type="ECO:0000256" key="2">
    <source>
        <dbReference type="SAM" id="Phobius"/>
    </source>
</evidence>
<dbReference type="RefSeq" id="WP_010368131.1">
    <property type="nucleotide sequence ID" value="NZ_CP025272.1"/>
</dbReference>
<reference evidence="3 4" key="1">
    <citation type="submission" date="2018-03" db="EMBL/GenBank/DDBJ databases">
        <authorList>
            <person name="Wu G."/>
        </authorList>
    </citation>
    <scope>NUCLEOTIDE SEQUENCE [LARGE SCALE GENOMIC DNA]</scope>
    <source>
        <strain evidence="3 4">SAM-118</strain>
    </source>
</reference>
<feature type="transmembrane region" description="Helical" evidence="2">
    <location>
        <begin position="82"/>
        <end position="103"/>
    </location>
</feature>
<dbReference type="Proteomes" id="UP000284283">
    <property type="component" value="Unassembled WGS sequence"/>
</dbReference>
<sequence>MFMVEPADSKPDPHARSPPSRSAPPHAPWPAHSPLDPAANRFRGAARYQIWRRGARWTAVAEGPQWSAALAPRLWALRERHWWLLAVSGPMVAIAGALALAGAQAWSPAAWAALLVAEVVLRVCVAWRAGQWRTAALQRTGWQPVTWLRAISRADAVTTAQIRAGRPPR</sequence>
<dbReference type="AlphaFoldDB" id="A0AAE8JYA3"/>
<gene>
    <name evidence="3" type="ORF">C9386_06680</name>
</gene>
<organism evidence="3 4">
    <name type="scientific">Xanthomonas vasicola pv. vasculorum</name>
    <dbReference type="NCBI Taxonomy" id="325776"/>
    <lineage>
        <taxon>Bacteria</taxon>
        <taxon>Pseudomonadati</taxon>
        <taxon>Pseudomonadota</taxon>
        <taxon>Gammaproteobacteria</taxon>
        <taxon>Lysobacterales</taxon>
        <taxon>Lysobacteraceae</taxon>
        <taxon>Xanthomonas</taxon>
    </lineage>
</organism>
<feature type="transmembrane region" description="Helical" evidence="2">
    <location>
        <begin position="109"/>
        <end position="129"/>
    </location>
</feature>
<dbReference type="GeneID" id="69688508"/>
<feature type="region of interest" description="Disordered" evidence="1">
    <location>
        <begin position="1"/>
        <end position="37"/>
    </location>
</feature>
<evidence type="ECO:0000256" key="1">
    <source>
        <dbReference type="SAM" id="MobiDB-lite"/>
    </source>
</evidence>
<proteinExistence type="predicted"/>
<comment type="caution">
    <text evidence="3">The sequence shown here is derived from an EMBL/GenBank/DDBJ whole genome shotgun (WGS) entry which is preliminary data.</text>
</comment>
<keyword evidence="2" id="KW-0472">Membrane</keyword>
<dbReference type="EMBL" id="PYTT01000061">
    <property type="protein sequence ID" value="RNL04411.1"/>
    <property type="molecule type" value="Genomic_DNA"/>
</dbReference>
<keyword evidence="2" id="KW-0812">Transmembrane</keyword>
<dbReference type="KEGG" id="xva:C7V42_02715"/>
<keyword evidence="2" id="KW-1133">Transmembrane helix</keyword>